<dbReference type="InterPro" id="IPR050645">
    <property type="entry name" value="Histidine_acid_phosphatase"/>
</dbReference>
<gene>
    <name evidence="2" type="ORF">PMAYCL1PPCAC_17443</name>
</gene>
<proteinExistence type="inferred from homology"/>
<feature type="non-terminal residue" evidence="2">
    <location>
        <position position="1"/>
    </location>
</feature>
<reference evidence="3" key="1">
    <citation type="submission" date="2022-10" db="EMBL/GenBank/DDBJ databases">
        <title>Genome assembly of Pristionchus species.</title>
        <authorList>
            <person name="Yoshida K."/>
            <person name="Sommer R.J."/>
        </authorList>
    </citation>
    <scope>NUCLEOTIDE SEQUENCE [LARGE SCALE GENOMIC DNA]</scope>
    <source>
        <strain evidence="3">RS5460</strain>
    </source>
</reference>
<evidence type="ECO:0008006" key="4">
    <source>
        <dbReference type="Google" id="ProtNLM"/>
    </source>
</evidence>
<protein>
    <recommendedName>
        <fullName evidence="4">Phosphatase</fullName>
    </recommendedName>
</protein>
<dbReference type="InterPro" id="IPR029033">
    <property type="entry name" value="His_PPase_superfam"/>
</dbReference>
<evidence type="ECO:0000313" key="2">
    <source>
        <dbReference type="EMBL" id="GMR47248.1"/>
    </source>
</evidence>
<evidence type="ECO:0000313" key="3">
    <source>
        <dbReference type="Proteomes" id="UP001328107"/>
    </source>
</evidence>
<organism evidence="2 3">
    <name type="scientific">Pristionchus mayeri</name>
    <dbReference type="NCBI Taxonomy" id="1317129"/>
    <lineage>
        <taxon>Eukaryota</taxon>
        <taxon>Metazoa</taxon>
        <taxon>Ecdysozoa</taxon>
        <taxon>Nematoda</taxon>
        <taxon>Chromadorea</taxon>
        <taxon>Rhabditida</taxon>
        <taxon>Rhabditina</taxon>
        <taxon>Diplogasteromorpha</taxon>
        <taxon>Diplogasteroidea</taxon>
        <taxon>Neodiplogasteridae</taxon>
        <taxon>Pristionchus</taxon>
    </lineage>
</organism>
<dbReference type="PANTHER" id="PTHR11567:SF210">
    <property type="entry name" value="ACID PHOSPHATASE 5-RELATED"/>
    <property type="match status" value="1"/>
</dbReference>
<dbReference type="Proteomes" id="UP001328107">
    <property type="component" value="Unassembled WGS sequence"/>
</dbReference>
<accession>A0AAN5I0C4</accession>
<feature type="non-terminal residue" evidence="2">
    <location>
        <position position="197"/>
    </location>
</feature>
<dbReference type="EMBL" id="BTRK01000004">
    <property type="protein sequence ID" value="GMR47248.1"/>
    <property type="molecule type" value="Genomic_DNA"/>
</dbReference>
<dbReference type="GO" id="GO:0016791">
    <property type="term" value="F:phosphatase activity"/>
    <property type="evidence" value="ECO:0007669"/>
    <property type="project" value="TreeGrafter"/>
</dbReference>
<dbReference type="InterPro" id="IPR000560">
    <property type="entry name" value="His_Pase_clade-2"/>
</dbReference>
<evidence type="ECO:0000256" key="1">
    <source>
        <dbReference type="ARBA" id="ARBA00005375"/>
    </source>
</evidence>
<dbReference type="Pfam" id="PF00328">
    <property type="entry name" value="His_Phos_2"/>
    <property type="match status" value="1"/>
</dbReference>
<dbReference type="PANTHER" id="PTHR11567">
    <property type="entry name" value="ACID PHOSPHATASE-RELATED"/>
    <property type="match status" value="1"/>
</dbReference>
<dbReference type="SUPFAM" id="SSF53254">
    <property type="entry name" value="Phosphoglycerate mutase-like"/>
    <property type="match status" value="1"/>
</dbReference>
<keyword evidence="3" id="KW-1185">Reference proteome</keyword>
<sequence length="197" mass="22265">LQFYYKEAYEIMRYYVQNTGMEINSTNVDNLYDITREIIHGLKQPAWVTKEVIAKIREFKRLIRNNDFNSPGKARLRGGYLLGDWHSRINAIAKGEKKAKKTILYSSHDGTLSALLYILGVSNDQLVPYAAAVMAELHRKNGKDYVQMWYHNDTSTSSSPSQLTIPGCDSSCPLSTFNAIVAPLTINSTQQLKEVPS</sequence>
<comment type="caution">
    <text evidence="2">The sequence shown here is derived from an EMBL/GenBank/DDBJ whole genome shotgun (WGS) entry which is preliminary data.</text>
</comment>
<name>A0AAN5I0C4_9BILA</name>
<comment type="similarity">
    <text evidence="1">Belongs to the histidine acid phosphatase family.</text>
</comment>
<dbReference type="AlphaFoldDB" id="A0AAN5I0C4"/>
<dbReference type="Gene3D" id="3.40.50.1240">
    <property type="entry name" value="Phosphoglycerate mutase-like"/>
    <property type="match status" value="1"/>
</dbReference>